<organism evidence="10 11">
    <name type="scientific">Bradyrhizobium japonicum</name>
    <dbReference type="NCBI Taxonomy" id="375"/>
    <lineage>
        <taxon>Bacteria</taxon>
        <taxon>Pseudomonadati</taxon>
        <taxon>Pseudomonadota</taxon>
        <taxon>Alphaproteobacteria</taxon>
        <taxon>Hyphomicrobiales</taxon>
        <taxon>Nitrobacteraceae</taxon>
        <taxon>Bradyrhizobium</taxon>
    </lineage>
</organism>
<feature type="region of interest" description="Disordered" evidence="7">
    <location>
        <begin position="47"/>
        <end position="66"/>
    </location>
</feature>
<evidence type="ECO:0000256" key="2">
    <source>
        <dbReference type="ARBA" id="ARBA00022670"/>
    </source>
</evidence>
<dbReference type="GO" id="GO:0008233">
    <property type="term" value="F:peptidase activity"/>
    <property type="evidence" value="ECO:0007669"/>
    <property type="project" value="UniProtKB-KW"/>
</dbReference>
<dbReference type="PANTHER" id="PTHR22726:SF1">
    <property type="entry name" value="METALLOENDOPEPTIDASE OMA1, MITOCHONDRIAL"/>
    <property type="match status" value="1"/>
</dbReference>
<dbReference type="GO" id="GO:0006508">
    <property type="term" value="P:proteolysis"/>
    <property type="evidence" value="ECO:0007669"/>
    <property type="project" value="UniProtKB-KW"/>
</dbReference>
<keyword evidence="6" id="KW-0482">Metalloprotease</keyword>
<feature type="domain" description="Peptidase M48" evidence="9">
    <location>
        <begin position="88"/>
        <end position="268"/>
    </location>
</feature>
<protein>
    <submittedName>
        <fullName evidence="10">Zn-dependent protease</fullName>
    </submittedName>
</protein>
<evidence type="ECO:0000256" key="1">
    <source>
        <dbReference type="ARBA" id="ARBA00001947"/>
    </source>
</evidence>
<keyword evidence="4" id="KW-0378">Hydrolase</keyword>
<dbReference type="InterPro" id="IPR051156">
    <property type="entry name" value="Mito/Outer_Membr_Metalloprot"/>
</dbReference>
<evidence type="ECO:0000256" key="7">
    <source>
        <dbReference type="SAM" id="MobiDB-lite"/>
    </source>
</evidence>
<gene>
    <name evidence="10" type="ORF">ABIF63_010140</name>
</gene>
<evidence type="ECO:0000256" key="3">
    <source>
        <dbReference type="ARBA" id="ARBA00022723"/>
    </source>
</evidence>
<evidence type="ECO:0000256" key="8">
    <source>
        <dbReference type="SAM" id="SignalP"/>
    </source>
</evidence>
<dbReference type="Pfam" id="PF01435">
    <property type="entry name" value="Peptidase_M48"/>
    <property type="match status" value="1"/>
</dbReference>
<evidence type="ECO:0000256" key="6">
    <source>
        <dbReference type="ARBA" id="ARBA00023049"/>
    </source>
</evidence>
<sequence length="499" mass="54633">MNGVLERHVWSERRRLRAAPAALCLVLGSALAGCGDMNRFQTAAAPPTVAMPRPKPAVAQTPATEKEHERILASYGGTYDDPRLESLVSKTVDRLVAASDRPDQGYKVTILNSGAVNAFALPNGQLYVTRGLLALASDTSELSSVLSHEMAHVLSKHAAMREDQARQAAIVTRVVTDMSNDPDLTALALAKTKLTMASFSRNQEFEADAIGVGLSAKAHFDPYGAARFLSAMERNAELKVGKTSLDPRAQDFTSSHPATPERVQNAQTIARQYAAPEGAERDRETYLAAIDNLVYGEDPSEGFVRGRRFLHPKLGFTFQAPDNFTLDNTAQAVIGVRDGGSQAMRFDVVRVPAEQSLGDYLNSGWMEGVEKASTEDITINGFPAASATAKGDQWQFKVYALRFGSDVYRFIFATRQKSTESERNARETVNSFRRLTLDEIQAARPLRIKVITVQPGDTVESLSHRMAGVDHPAERFRVLNGLDRNAQVKVRDRVKVVAD</sequence>
<keyword evidence="5" id="KW-0862">Zinc</keyword>
<keyword evidence="3" id="KW-0479">Metal-binding</keyword>
<feature type="chain" id="PRO_5045611155" evidence="8">
    <location>
        <begin position="33"/>
        <end position="499"/>
    </location>
</feature>
<dbReference type="CDD" id="cd07324">
    <property type="entry name" value="M48C_Oma1-like"/>
    <property type="match status" value="1"/>
</dbReference>
<evidence type="ECO:0000259" key="9">
    <source>
        <dbReference type="Pfam" id="PF01435"/>
    </source>
</evidence>
<comment type="cofactor">
    <cofactor evidence="1">
        <name>Zn(2+)</name>
        <dbReference type="ChEBI" id="CHEBI:29105"/>
    </cofactor>
</comment>
<evidence type="ECO:0000313" key="10">
    <source>
        <dbReference type="EMBL" id="MET4726034.1"/>
    </source>
</evidence>
<comment type="caution">
    <text evidence="10">The sequence shown here is derived from an EMBL/GenBank/DDBJ whole genome shotgun (WGS) entry which is preliminary data.</text>
</comment>
<dbReference type="Proteomes" id="UP001549291">
    <property type="component" value="Unassembled WGS sequence"/>
</dbReference>
<reference evidence="10 11" key="1">
    <citation type="submission" date="2024-06" db="EMBL/GenBank/DDBJ databases">
        <title>Genomic Encyclopedia of Type Strains, Phase V (KMG-V): Genome sequencing to study the core and pangenomes of soil and plant-associated prokaryotes.</title>
        <authorList>
            <person name="Whitman W."/>
        </authorList>
    </citation>
    <scope>NUCLEOTIDE SEQUENCE [LARGE SCALE GENOMIC DNA]</scope>
    <source>
        <strain evidence="10 11">USDA 160</strain>
    </source>
</reference>
<accession>A0ABV2SA18</accession>
<proteinExistence type="predicted"/>
<feature type="signal peptide" evidence="8">
    <location>
        <begin position="1"/>
        <end position="32"/>
    </location>
</feature>
<dbReference type="InterPro" id="IPR001915">
    <property type="entry name" value="Peptidase_M48"/>
</dbReference>
<dbReference type="EMBL" id="JBEPTQ010000002">
    <property type="protein sequence ID" value="MET4726034.1"/>
    <property type="molecule type" value="Genomic_DNA"/>
</dbReference>
<evidence type="ECO:0000313" key="11">
    <source>
        <dbReference type="Proteomes" id="UP001549291"/>
    </source>
</evidence>
<evidence type="ECO:0000256" key="5">
    <source>
        <dbReference type="ARBA" id="ARBA00022833"/>
    </source>
</evidence>
<name>A0ABV2SA18_BRAJP</name>
<keyword evidence="11" id="KW-1185">Reference proteome</keyword>
<evidence type="ECO:0000256" key="4">
    <source>
        <dbReference type="ARBA" id="ARBA00022801"/>
    </source>
</evidence>
<keyword evidence="2 10" id="KW-0645">Protease</keyword>
<dbReference type="Gene3D" id="3.30.2010.10">
    <property type="entry name" value="Metalloproteases ('zincins'), catalytic domain"/>
    <property type="match status" value="1"/>
</dbReference>
<dbReference type="PANTHER" id="PTHR22726">
    <property type="entry name" value="METALLOENDOPEPTIDASE OMA1"/>
    <property type="match status" value="1"/>
</dbReference>
<dbReference type="PROSITE" id="PS51257">
    <property type="entry name" value="PROKAR_LIPOPROTEIN"/>
    <property type="match status" value="1"/>
</dbReference>
<keyword evidence="8" id="KW-0732">Signal</keyword>